<comment type="caution">
    <text evidence="1">The sequence shown here is derived from an EMBL/GenBank/DDBJ whole genome shotgun (WGS) entry which is preliminary data.</text>
</comment>
<dbReference type="Proteomes" id="UP000775213">
    <property type="component" value="Unassembled WGS sequence"/>
</dbReference>
<reference evidence="1 2" key="1">
    <citation type="journal article" date="2021" name="Hortic Res">
        <title>Chromosome-scale assembly of the Dendrobium chrysotoxum genome enhances the understanding of orchid evolution.</title>
        <authorList>
            <person name="Zhang Y."/>
            <person name="Zhang G.Q."/>
            <person name="Zhang D."/>
            <person name="Liu X.D."/>
            <person name="Xu X.Y."/>
            <person name="Sun W.H."/>
            <person name="Yu X."/>
            <person name="Zhu X."/>
            <person name="Wang Z.W."/>
            <person name="Zhao X."/>
            <person name="Zhong W.Y."/>
            <person name="Chen H."/>
            <person name="Yin W.L."/>
            <person name="Huang T."/>
            <person name="Niu S.C."/>
            <person name="Liu Z.J."/>
        </authorList>
    </citation>
    <scope>NUCLEOTIDE SEQUENCE [LARGE SCALE GENOMIC DNA]</scope>
    <source>
        <strain evidence="1">Lindl</strain>
    </source>
</reference>
<dbReference type="AlphaFoldDB" id="A0AAV7GBC4"/>
<sequence length="212" mass="24107">MEGTGNDLKVSLVTIGYDMTYVSSHIGSDYDNKSLDVLDLAYVNKDRGWAFAHPEPRVDPPMVTTSYFDVEMILDIIIKSKSRPAMSYGGSEKKVPWMILYTLALSLRTKHVLTDIAIVQNTWALIYARVIKKLRANGPSSILNITKTRMRLQGWLIPTWFSKTRGKANRYVTLSQRARESKSPYDTVSQLEISSLYTHIKEEDAKINTNQI</sequence>
<accession>A0AAV7GBC4</accession>
<proteinExistence type="predicted"/>
<evidence type="ECO:0000313" key="1">
    <source>
        <dbReference type="EMBL" id="KAH0453129.1"/>
    </source>
</evidence>
<protein>
    <submittedName>
        <fullName evidence="1">Uncharacterized protein</fullName>
    </submittedName>
</protein>
<organism evidence="1 2">
    <name type="scientific">Dendrobium chrysotoxum</name>
    <name type="common">Orchid</name>
    <dbReference type="NCBI Taxonomy" id="161865"/>
    <lineage>
        <taxon>Eukaryota</taxon>
        <taxon>Viridiplantae</taxon>
        <taxon>Streptophyta</taxon>
        <taxon>Embryophyta</taxon>
        <taxon>Tracheophyta</taxon>
        <taxon>Spermatophyta</taxon>
        <taxon>Magnoliopsida</taxon>
        <taxon>Liliopsida</taxon>
        <taxon>Asparagales</taxon>
        <taxon>Orchidaceae</taxon>
        <taxon>Epidendroideae</taxon>
        <taxon>Malaxideae</taxon>
        <taxon>Dendrobiinae</taxon>
        <taxon>Dendrobium</taxon>
    </lineage>
</organism>
<gene>
    <name evidence="1" type="ORF">IEQ34_017453</name>
</gene>
<keyword evidence="2" id="KW-1185">Reference proteome</keyword>
<evidence type="ECO:0000313" key="2">
    <source>
        <dbReference type="Proteomes" id="UP000775213"/>
    </source>
</evidence>
<dbReference type="EMBL" id="JAGFBR010000016">
    <property type="protein sequence ID" value="KAH0453129.1"/>
    <property type="molecule type" value="Genomic_DNA"/>
</dbReference>
<name>A0AAV7GBC4_DENCH</name>